<accession>A0ABS0F3B9</accession>
<dbReference type="PANTHER" id="PTHR33055">
    <property type="entry name" value="TRANSPOSASE FOR INSERTION SEQUENCE ELEMENT IS1111A"/>
    <property type="match status" value="1"/>
</dbReference>
<dbReference type="Proteomes" id="UP000642910">
    <property type="component" value="Unassembled WGS sequence"/>
</dbReference>
<feature type="domain" description="Transposase IS116/IS110/IS902 C-terminal" evidence="2">
    <location>
        <begin position="250"/>
        <end position="335"/>
    </location>
</feature>
<dbReference type="PANTHER" id="PTHR33055:SF15">
    <property type="entry name" value="TRANSPOSASE-RELATED"/>
    <property type="match status" value="1"/>
</dbReference>
<evidence type="ECO:0000259" key="2">
    <source>
        <dbReference type="Pfam" id="PF02371"/>
    </source>
</evidence>
<dbReference type="RefSeq" id="WP_195867536.1">
    <property type="nucleotide sequence ID" value="NZ_JADPKZ010000038.1"/>
</dbReference>
<gene>
    <name evidence="3" type="ORF">IW967_07875</name>
</gene>
<evidence type="ECO:0000313" key="4">
    <source>
        <dbReference type="Proteomes" id="UP000642910"/>
    </source>
</evidence>
<organism evidence="3 4">
    <name type="scientific">Alicyclobacillus mali</name>
    <name type="common">ex Roth et al. 2021</name>
    <dbReference type="NCBI Taxonomy" id="1123961"/>
    <lineage>
        <taxon>Bacteria</taxon>
        <taxon>Bacillati</taxon>
        <taxon>Bacillota</taxon>
        <taxon>Bacilli</taxon>
        <taxon>Bacillales</taxon>
        <taxon>Alicyclobacillaceae</taxon>
        <taxon>Alicyclobacillus</taxon>
    </lineage>
</organism>
<dbReference type="Pfam" id="PF02371">
    <property type="entry name" value="Transposase_20"/>
    <property type="match status" value="1"/>
</dbReference>
<proteinExistence type="predicted"/>
<dbReference type="InterPro" id="IPR002525">
    <property type="entry name" value="Transp_IS110-like_N"/>
</dbReference>
<dbReference type="EMBL" id="JADPKZ010000038">
    <property type="protein sequence ID" value="MBF8377783.1"/>
    <property type="molecule type" value="Genomic_DNA"/>
</dbReference>
<name>A0ABS0F3B9_9BACL</name>
<dbReference type="InterPro" id="IPR003346">
    <property type="entry name" value="Transposase_20"/>
</dbReference>
<sequence>MEVVHERCCGLDVHKKKVVACVLTPEGKEIRTFGTMTEDLQAMCQWIRQHGCTHVAMESTGVYWKPIYNLLEDQGLEILVVNAQHIKQVPGRKTDVKDAEWIAQLLQHGLLKGSYIPSREQRELRELIRYRKSLIRERASEVNRLQKVLEGANIKLASVASNVLGVSGRAILEELIAGNTNEQDMAALAKGRLRNKTKELEQALKGIVRPHQRKLMAIQLQHIDELDELIEEVSAEIERRMHPFDEDLARLEGIPGVGRKAAEMIVAEVGLDMNRFPTAAHLASWAGLCPRNHESAGKRYSGKTRKGNGWLRETMVECARAAARSKNTRLSARYHRIAARRGTKRAAVALAHTLLIIVYHLLKHNVAYHDLGPDYYDRQNRETLIRRHVHRLKQLGVQVVITGEAS</sequence>
<protein>
    <submittedName>
        <fullName evidence="3">IS110 family transposase</fullName>
    </submittedName>
</protein>
<comment type="caution">
    <text evidence="3">The sequence shown here is derived from an EMBL/GenBank/DDBJ whole genome shotgun (WGS) entry which is preliminary data.</text>
</comment>
<keyword evidence="4" id="KW-1185">Reference proteome</keyword>
<dbReference type="Pfam" id="PF01548">
    <property type="entry name" value="DEDD_Tnp_IS110"/>
    <property type="match status" value="1"/>
</dbReference>
<dbReference type="InterPro" id="IPR047650">
    <property type="entry name" value="Transpos_IS110"/>
</dbReference>
<reference evidence="3 4" key="1">
    <citation type="submission" date="2020-11" db="EMBL/GenBank/DDBJ databases">
        <title>Genomic insight of Alicyclobacillus mali FL 18 reveals a new arsenic-resistant strain, with potential in environmental biotechnology.</title>
        <authorList>
            <person name="Fiorentino G."/>
            <person name="Gallo G."/>
            <person name="Aulitto M."/>
        </authorList>
    </citation>
    <scope>NUCLEOTIDE SEQUENCE [LARGE SCALE GENOMIC DNA]</scope>
    <source>
        <strain evidence="3 4">FL 18</strain>
    </source>
</reference>
<evidence type="ECO:0000313" key="3">
    <source>
        <dbReference type="EMBL" id="MBF8377783.1"/>
    </source>
</evidence>
<dbReference type="NCBIfam" id="NF033542">
    <property type="entry name" value="transpos_IS110"/>
    <property type="match status" value="1"/>
</dbReference>
<evidence type="ECO:0000259" key="1">
    <source>
        <dbReference type="Pfam" id="PF01548"/>
    </source>
</evidence>
<feature type="domain" description="Transposase IS110-like N-terminal" evidence="1">
    <location>
        <begin position="9"/>
        <end position="152"/>
    </location>
</feature>